<protein>
    <submittedName>
        <fullName evidence="2">Uncharacterized protein</fullName>
    </submittedName>
</protein>
<keyword evidence="1" id="KW-1133">Transmembrane helix</keyword>
<evidence type="ECO:0000313" key="3">
    <source>
        <dbReference type="Proteomes" id="UP000199707"/>
    </source>
</evidence>
<dbReference type="Proteomes" id="UP000199707">
    <property type="component" value="Unassembled WGS sequence"/>
</dbReference>
<organism evidence="2 3">
    <name type="scientific">Mycolicibacterium fluoranthenivorans</name>
    <dbReference type="NCBI Taxonomy" id="258505"/>
    <lineage>
        <taxon>Bacteria</taxon>
        <taxon>Bacillati</taxon>
        <taxon>Actinomycetota</taxon>
        <taxon>Actinomycetes</taxon>
        <taxon>Mycobacteriales</taxon>
        <taxon>Mycobacteriaceae</taxon>
        <taxon>Mycolicibacterium</taxon>
    </lineage>
</organism>
<accession>A0A1G4VSX8</accession>
<dbReference type="AlphaFoldDB" id="A0A1G4VSX8"/>
<evidence type="ECO:0000313" key="2">
    <source>
        <dbReference type="EMBL" id="SCX11353.1"/>
    </source>
</evidence>
<proteinExistence type="predicted"/>
<dbReference type="EMBL" id="FMUB01000003">
    <property type="protein sequence ID" value="SCX11353.1"/>
    <property type="molecule type" value="Genomic_DNA"/>
</dbReference>
<sequence length="99" mass="10391">MHFAKPSLRRALWSIVIVFVVSSVIAGIAVAIGFIVGKDSTATVAASEYVRLVVASLTIWGPMYLLIAWQVSIPAIIGIGVLAASIRRGISSPDSGNPE</sequence>
<dbReference type="STRING" id="1502745.SAMN02799620_01552"/>
<evidence type="ECO:0000256" key="1">
    <source>
        <dbReference type="SAM" id="Phobius"/>
    </source>
</evidence>
<feature type="transmembrane region" description="Helical" evidence="1">
    <location>
        <begin position="57"/>
        <end position="83"/>
    </location>
</feature>
<feature type="transmembrane region" description="Helical" evidence="1">
    <location>
        <begin position="12"/>
        <end position="37"/>
    </location>
</feature>
<gene>
    <name evidence="2" type="ORF">SAMN02799620_01552</name>
</gene>
<keyword evidence="1" id="KW-0472">Membrane</keyword>
<name>A0A1G4VSX8_9MYCO</name>
<reference evidence="3" key="1">
    <citation type="submission" date="2016-10" db="EMBL/GenBank/DDBJ databases">
        <authorList>
            <person name="Varghese N."/>
            <person name="Submissions S."/>
        </authorList>
    </citation>
    <scope>NUCLEOTIDE SEQUENCE [LARGE SCALE GENOMIC DNA]</scope>
    <source>
        <strain evidence="3">UNC267MFSha1.1M11</strain>
    </source>
</reference>
<keyword evidence="1" id="KW-0812">Transmembrane</keyword>